<dbReference type="InterPro" id="IPR000794">
    <property type="entry name" value="Beta-ketoacyl_synthase"/>
</dbReference>
<dbReference type="InterPro" id="IPR020841">
    <property type="entry name" value="PKS_Beta-ketoAc_synthase_dom"/>
</dbReference>
<dbReference type="GO" id="GO:0004315">
    <property type="term" value="F:3-oxoacyl-[acyl-carrier-protein] synthase activity"/>
    <property type="evidence" value="ECO:0007669"/>
    <property type="project" value="TreeGrafter"/>
</dbReference>
<dbReference type="InterPro" id="IPR016039">
    <property type="entry name" value="Thiolase-like"/>
</dbReference>
<dbReference type="Pfam" id="PF02801">
    <property type="entry name" value="Ketoacyl-synt_C"/>
    <property type="match status" value="1"/>
</dbReference>
<dbReference type="Pfam" id="PF00109">
    <property type="entry name" value="ketoacyl-synt"/>
    <property type="match status" value="1"/>
</dbReference>
<dbReference type="STRING" id="41431.PCC8801_1179"/>
<keyword evidence="2 3" id="KW-0808">Transferase</keyword>
<evidence type="ECO:0000313" key="5">
    <source>
        <dbReference type="EMBL" id="ACK65247.1"/>
    </source>
</evidence>
<name>B7K2B1_RIPO1</name>
<dbReference type="PANTHER" id="PTHR11712">
    <property type="entry name" value="POLYKETIDE SYNTHASE-RELATED"/>
    <property type="match status" value="1"/>
</dbReference>
<dbReference type="KEGG" id="cyp:PCC8801_1179"/>
<proteinExistence type="inferred from homology"/>
<dbReference type="GO" id="GO:0006633">
    <property type="term" value="P:fatty acid biosynthetic process"/>
    <property type="evidence" value="ECO:0007669"/>
    <property type="project" value="TreeGrafter"/>
</dbReference>
<evidence type="ECO:0000256" key="3">
    <source>
        <dbReference type="RuleBase" id="RU003694"/>
    </source>
</evidence>
<dbReference type="SMART" id="SM00825">
    <property type="entry name" value="PKS_KS"/>
    <property type="match status" value="1"/>
</dbReference>
<dbReference type="HOGENOM" id="CLU_000022_69_2_3"/>
<dbReference type="OrthoDB" id="9808669at2"/>
<comment type="similarity">
    <text evidence="1 3">Belongs to the thiolase-like superfamily. Beta-ketoacyl-ACP synthases family.</text>
</comment>
<keyword evidence="6" id="KW-1185">Reference proteome</keyword>
<dbReference type="AlphaFoldDB" id="B7K2B1"/>
<gene>
    <name evidence="5" type="ordered locus">PCC8801_1179</name>
</gene>
<organism evidence="5 6">
    <name type="scientific">Rippkaea orientalis (strain PCC 8801 / RF-1)</name>
    <name type="common">Cyanothece sp. (strain PCC 8801)</name>
    <dbReference type="NCBI Taxonomy" id="41431"/>
    <lineage>
        <taxon>Bacteria</taxon>
        <taxon>Bacillati</taxon>
        <taxon>Cyanobacteriota</taxon>
        <taxon>Cyanophyceae</taxon>
        <taxon>Oscillatoriophycideae</taxon>
        <taxon>Chroococcales</taxon>
        <taxon>Aphanothecaceae</taxon>
        <taxon>Rippkaea</taxon>
        <taxon>Rippkaea orientalis</taxon>
    </lineage>
</organism>
<dbReference type="InterPro" id="IPR014030">
    <property type="entry name" value="Ketoacyl_synth_N"/>
</dbReference>
<sequence length="384" mass="41056">MKTPSPLPHCIDVVVTGIGLRSCLGNLKQTWETILQGQSGIKFHQPFPEFPPYPLGLIANQPISLPHLTQLTVTDALTDAQLTAPLPDCGVVIGSSRGCQGIWEKFAKSEPGLDLSNWLETLPHQAAIIAARQLQTSNIVLSPMAACGTGLLAIFQGVELIRQGKCQQIIAGALESPITPLTLAGFERMGVLAKTGCYPFDVQREGLVLGEGGAILVLESAEMAYHRGASIYGQILGFGLTCDGDHISTPSSDNLMAKRAIQQCLDRSNLKRTDIDYIQPHGTSTRLNDQREANLIQALFPSDVPISGTKGATGHTLGASGAIAVALGLMALRYQQFPPCVGLKTPEFELNFVRNSYQTNLKTILCLGFGFGGQNIAIALRGNE</sequence>
<evidence type="ECO:0000256" key="2">
    <source>
        <dbReference type="ARBA" id="ARBA00022679"/>
    </source>
</evidence>
<dbReference type="InterPro" id="IPR014031">
    <property type="entry name" value="Ketoacyl_synth_C"/>
</dbReference>
<evidence type="ECO:0000256" key="1">
    <source>
        <dbReference type="ARBA" id="ARBA00008467"/>
    </source>
</evidence>
<dbReference type="EMBL" id="CP001287">
    <property type="protein sequence ID" value="ACK65247.1"/>
    <property type="molecule type" value="Genomic_DNA"/>
</dbReference>
<evidence type="ECO:0000259" key="4">
    <source>
        <dbReference type="PROSITE" id="PS52004"/>
    </source>
</evidence>
<reference evidence="6" key="1">
    <citation type="journal article" date="2011" name="MBio">
        <title>Novel metabolic attributes of the genus Cyanothece, comprising a group of unicellular nitrogen-fixing Cyanobacteria.</title>
        <authorList>
            <person name="Bandyopadhyay A."/>
            <person name="Elvitigala T."/>
            <person name="Welsh E."/>
            <person name="Stockel J."/>
            <person name="Liberton M."/>
            <person name="Min H."/>
            <person name="Sherman L.A."/>
            <person name="Pakrasi H.B."/>
        </authorList>
    </citation>
    <scope>NUCLEOTIDE SEQUENCE [LARGE SCALE GENOMIC DNA]</scope>
    <source>
        <strain evidence="6">PCC 8801</strain>
    </source>
</reference>
<dbReference type="SUPFAM" id="SSF53901">
    <property type="entry name" value="Thiolase-like"/>
    <property type="match status" value="2"/>
</dbReference>
<feature type="domain" description="Ketosynthase family 3 (KS3)" evidence="4">
    <location>
        <begin position="1"/>
        <end position="382"/>
    </location>
</feature>
<dbReference type="Gene3D" id="3.40.47.10">
    <property type="match status" value="1"/>
</dbReference>
<accession>B7K2B1</accession>
<dbReference type="PROSITE" id="PS52004">
    <property type="entry name" value="KS3_2"/>
    <property type="match status" value="1"/>
</dbReference>
<protein>
    <submittedName>
        <fullName evidence="5">Beta-ketoacyl synthase</fullName>
    </submittedName>
</protein>
<evidence type="ECO:0000313" key="6">
    <source>
        <dbReference type="Proteomes" id="UP000008204"/>
    </source>
</evidence>
<dbReference type="eggNOG" id="COG0304">
    <property type="taxonomic scope" value="Bacteria"/>
</dbReference>
<dbReference type="PANTHER" id="PTHR11712:SF347">
    <property type="entry name" value="BETA KETOACYL-ACYL CARRIER PROTEIN SYNTHASE"/>
    <property type="match status" value="1"/>
</dbReference>
<dbReference type="CDD" id="cd00834">
    <property type="entry name" value="KAS_I_II"/>
    <property type="match status" value="1"/>
</dbReference>
<dbReference type="NCBIfam" id="NF004618">
    <property type="entry name" value="PRK05952.1"/>
    <property type="match status" value="1"/>
</dbReference>
<dbReference type="Proteomes" id="UP000008204">
    <property type="component" value="Chromosome"/>
</dbReference>